<accession>A0A6A4ILJ0</accession>
<dbReference type="AlphaFoldDB" id="A0A6A4ILJ0"/>
<dbReference type="EMBL" id="ML769386">
    <property type="protein sequence ID" value="KAE9409978.1"/>
    <property type="molecule type" value="Genomic_DNA"/>
</dbReference>
<protein>
    <submittedName>
        <fullName evidence="1">Uncharacterized protein</fullName>
    </submittedName>
</protein>
<sequence>MALSIEFLQSRLGEELSEQGPVSSVGISKLSNLCSMEMINEIPPFFVHAMRILTHLHRDPLAGDDQLEYSLPRVLTAFALPTHVHRVDTPVLDIMEKFSV</sequence>
<keyword evidence="2" id="KW-1185">Reference proteome</keyword>
<proteinExistence type="predicted"/>
<reference evidence="1" key="1">
    <citation type="journal article" date="2019" name="Environ. Microbiol.">
        <title>Fungal ecological strategies reflected in gene transcription - a case study of two litter decomposers.</title>
        <authorList>
            <person name="Barbi F."/>
            <person name="Kohler A."/>
            <person name="Barry K."/>
            <person name="Baskaran P."/>
            <person name="Daum C."/>
            <person name="Fauchery L."/>
            <person name="Ihrmark K."/>
            <person name="Kuo A."/>
            <person name="LaButti K."/>
            <person name="Lipzen A."/>
            <person name="Morin E."/>
            <person name="Grigoriev I.V."/>
            <person name="Henrissat B."/>
            <person name="Lindahl B."/>
            <person name="Martin F."/>
        </authorList>
    </citation>
    <scope>NUCLEOTIDE SEQUENCE</scope>
    <source>
        <strain evidence="1">JB14</strain>
    </source>
</reference>
<gene>
    <name evidence="1" type="ORF">BT96DRAFT_984304</name>
</gene>
<name>A0A6A4ILJ0_9AGAR</name>
<evidence type="ECO:0000313" key="1">
    <source>
        <dbReference type="EMBL" id="KAE9409978.1"/>
    </source>
</evidence>
<dbReference type="Proteomes" id="UP000799118">
    <property type="component" value="Unassembled WGS sequence"/>
</dbReference>
<organism evidence="1 2">
    <name type="scientific">Gymnopus androsaceus JB14</name>
    <dbReference type="NCBI Taxonomy" id="1447944"/>
    <lineage>
        <taxon>Eukaryota</taxon>
        <taxon>Fungi</taxon>
        <taxon>Dikarya</taxon>
        <taxon>Basidiomycota</taxon>
        <taxon>Agaricomycotina</taxon>
        <taxon>Agaricomycetes</taxon>
        <taxon>Agaricomycetidae</taxon>
        <taxon>Agaricales</taxon>
        <taxon>Marasmiineae</taxon>
        <taxon>Omphalotaceae</taxon>
        <taxon>Gymnopus</taxon>
    </lineage>
</organism>
<dbReference type="OrthoDB" id="1938138at2759"/>
<evidence type="ECO:0000313" key="2">
    <source>
        <dbReference type="Proteomes" id="UP000799118"/>
    </source>
</evidence>